<feature type="compositionally biased region" description="Low complexity" evidence="1">
    <location>
        <begin position="156"/>
        <end position="165"/>
    </location>
</feature>
<sequence>ALVVCVAAIAFGVILGLLVVPAVLKLHGDRKRRRERDTLEQSSVSTDSNDSSQDSEAGKDASSESDASNQSMCVMANRDSLQLVDDGPFFNVYTDQQQPLDSTTQAPRTTAPPLSSPPRLSTNSVGPLKEPRRQSVGAASRGQQKQPQEEQKQQQKKLPQEQPQPTLKASTRASQRRSSPVSGSSIR</sequence>
<evidence type="ECO:0000313" key="3">
    <source>
        <dbReference type="EMBL" id="PAA83111.1"/>
    </source>
</evidence>
<evidence type="ECO:0000256" key="2">
    <source>
        <dbReference type="SAM" id="Phobius"/>
    </source>
</evidence>
<gene>
    <name evidence="3" type="ORF">BOX15_Mlig028198g2</name>
</gene>
<reference evidence="3 4" key="1">
    <citation type="submission" date="2017-06" db="EMBL/GenBank/DDBJ databases">
        <title>A platform for efficient transgenesis in Macrostomum lignano, a flatworm model organism for stem cell research.</title>
        <authorList>
            <person name="Berezikov E."/>
        </authorList>
    </citation>
    <scope>NUCLEOTIDE SEQUENCE [LARGE SCALE GENOMIC DNA]</scope>
    <source>
        <strain evidence="3">DV1</strain>
        <tissue evidence="3">Whole organism</tissue>
    </source>
</reference>
<organism evidence="3 4">
    <name type="scientific">Macrostomum lignano</name>
    <dbReference type="NCBI Taxonomy" id="282301"/>
    <lineage>
        <taxon>Eukaryota</taxon>
        <taxon>Metazoa</taxon>
        <taxon>Spiralia</taxon>
        <taxon>Lophotrochozoa</taxon>
        <taxon>Platyhelminthes</taxon>
        <taxon>Rhabditophora</taxon>
        <taxon>Macrostomorpha</taxon>
        <taxon>Macrostomida</taxon>
        <taxon>Macrostomidae</taxon>
        <taxon>Macrostomum</taxon>
    </lineage>
</organism>
<feature type="transmembrane region" description="Helical" evidence="2">
    <location>
        <begin position="6"/>
        <end position="24"/>
    </location>
</feature>
<comment type="caution">
    <text evidence="3">The sequence shown here is derived from an EMBL/GenBank/DDBJ whole genome shotgun (WGS) entry which is preliminary data.</text>
</comment>
<feature type="compositionally biased region" description="Low complexity" evidence="1">
    <location>
        <begin position="42"/>
        <end position="55"/>
    </location>
</feature>
<feature type="region of interest" description="Disordered" evidence="1">
    <location>
        <begin position="89"/>
        <end position="187"/>
    </location>
</feature>
<feature type="region of interest" description="Disordered" evidence="1">
    <location>
        <begin position="29"/>
        <end position="69"/>
    </location>
</feature>
<feature type="non-terminal residue" evidence="3">
    <location>
        <position position="1"/>
    </location>
</feature>
<dbReference type="Proteomes" id="UP000215902">
    <property type="component" value="Unassembled WGS sequence"/>
</dbReference>
<evidence type="ECO:0000256" key="1">
    <source>
        <dbReference type="SAM" id="MobiDB-lite"/>
    </source>
</evidence>
<keyword evidence="2" id="KW-0812">Transmembrane</keyword>
<feature type="compositionally biased region" description="Polar residues" evidence="1">
    <location>
        <begin position="93"/>
        <end position="108"/>
    </location>
</feature>
<keyword evidence="2" id="KW-1133">Transmembrane helix</keyword>
<name>A0A267GAR0_9PLAT</name>
<evidence type="ECO:0000313" key="4">
    <source>
        <dbReference type="Proteomes" id="UP000215902"/>
    </source>
</evidence>
<protein>
    <submittedName>
        <fullName evidence="3">Uncharacterized protein</fullName>
    </submittedName>
</protein>
<dbReference type="EMBL" id="NIVC01000433">
    <property type="protein sequence ID" value="PAA83111.1"/>
    <property type="molecule type" value="Genomic_DNA"/>
</dbReference>
<dbReference type="AlphaFoldDB" id="A0A267GAR0"/>
<keyword evidence="4" id="KW-1185">Reference proteome</keyword>
<proteinExistence type="predicted"/>
<keyword evidence="2" id="KW-0472">Membrane</keyword>
<accession>A0A267GAR0</accession>
<feature type="compositionally biased region" description="Low complexity" evidence="1">
    <location>
        <begin position="176"/>
        <end position="187"/>
    </location>
</feature>